<keyword evidence="3" id="KW-1185">Reference proteome</keyword>
<gene>
    <name evidence="2" type="ORF">DUNSADRAFT_14163</name>
</gene>
<sequence length="265" mass="28936">MVHSRTQNLGSSGPCIIWMQSNPTLAMGDPAFAMVLVPLAQQLCSAAQEVVRTDTAAAEVRFQEAVQELSLLHAQQLETTVAPMQAKLEDALLRCAELEGCVASQAEEHASARAMLEAEALAMGERAAGVQADYNRLEAQLLAQRSHEAELQGQVTALQTQLAGGQAANIEQFEDMAAQGTKDEAGWLWHRTKAHKLQVFLLLMVAVAGLISQNILSVEMLWQYQDKILLMLLVLAAVVWLIDAWHDGRANPCEPTSKSKKEERA</sequence>
<keyword evidence="1" id="KW-1133">Transmembrane helix</keyword>
<keyword evidence="1" id="KW-0812">Transmembrane</keyword>
<dbReference type="Proteomes" id="UP000815325">
    <property type="component" value="Unassembled WGS sequence"/>
</dbReference>
<reference evidence="2" key="1">
    <citation type="submission" date="2017-08" db="EMBL/GenBank/DDBJ databases">
        <authorList>
            <person name="Polle J.E."/>
            <person name="Barry K."/>
            <person name="Cushman J."/>
            <person name="Schmutz J."/>
            <person name="Tran D."/>
            <person name="Hathwaick L.T."/>
            <person name="Yim W.C."/>
            <person name="Jenkins J."/>
            <person name="Mckie-Krisberg Z.M."/>
            <person name="Prochnik S."/>
            <person name="Lindquist E."/>
            <person name="Dockter R.B."/>
            <person name="Adam C."/>
            <person name="Molina H."/>
            <person name="Bunkerborg J."/>
            <person name="Jin E."/>
            <person name="Buchheim M."/>
            <person name="Magnuson J."/>
        </authorList>
    </citation>
    <scope>NUCLEOTIDE SEQUENCE</scope>
    <source>
        <strain evidence="2">CCAP 19/18</strain>
    </source>
</reference>
<feature type="transmembrane region" description="Helical" evidence="1">
    <location>
        <begin position="228"/>
        <end position="245"/>
    </location>
</feature>
<evidence type="ECO:0000313" key="3">
    <source>
        <dbReference type="Proteomes" id="UP000815325"/>
    </source>
</evidence>
<accession>A0ABQ7H2S4</accession>
<proteinExistence type="predicted"/>
<feature type="transmembrane region" description="Helical" evidence="1">
    <location>
        <begin position="197"/>
        <end position="216"/>
    </location>
</feature>
<name>A0ABQ7H2S4_DUNSA</name>
<organism evidence="2 3">
    <name type="scientific">Dunaliella salina</name>
    <name type="common">Green alga</name>
    <name type="synonym">Protococcus salinus</name>
    <dbReference type="NCBI Taxonomy" id="3046"/>
    <lineage>
        <taxon>Eukaryota</taxon>
        <taxon>Viridiplantae</taxon>
        <taxon>Chlorophyta</taxon>
        <taxon>core chlorophytes</taxon>
        <taxon>Chlorophyceae</taxon>
        <taxon>CS clade</taxon>
        <taxon>Chlamydomonadales</taxon>
        <taxon>Dunaliellaceae</taxon>
        <taxon>Dunaliella</taxon>
    </lineage>
</organism>
<evidence type="ECO:0000313" key="2">
    <source>
        <dbReference type="EMBL" id="KAF5841160.1"/>
    </source>
</evidence>
<comment type="caution">
    <text evidence="2">The sequence shown here is derived from an EMBL/GenBank/DDBJ whole genome shotgun (WGS) entry which is preliminary data.</text>
</comment>
<protein>
    <submittedName>
        <fullName evidence="2">Uncharacterized protein</fullName>
    </submittedName>
</protein>
<keyword evidence="1" id="KW-0472">Membrane</keyword>
<evidence type="ECO:0000256" key="1">
    <source>
        <dbReference type="SAM" id="Phobius"/>
    </source>
</evidence>
<dbReference type="EMBL" id="MU069493">
    <property type="protein sequence ID" value="KAF5841160.1"/>
    <property type="molecule type" value="Genomic_DNA"/>
</dbReference>